<dbReference type="SUPFAM" id="SSF143791">
    <property type="entry name" value="DUSP-like"/>
    <property type="match status" value="1"/>
</dbReference>
<keyword evidence="12" id="KW-1185">Reference proteome</keyword>
<dbReference type="PROSITE" id="PS00973">
    <property type="entry name" value="USP_2"/>
    <property type="match status" value="1"/>
</dbReference>
<dbReference type="InterPro" id="IPR028889">
    <property type="entry name" value="USP"/>
</dbReference>
<feature type="compositionally biased region" description="Low complexity" evidence="8">
    <location>
        <begin position="1361"/>
        <end position="1378"/>
    </location>
</feature>
<dbReference type="SUPFAM" id="SSF54001">
    <property type="entry name" value="Cysteine proteinases"/>
    <property type="match status" value="1"/>
</dbReference>
<evidence type="ECO:0000256" key="2">
    <source>
        <dbReference type="ARBA" id="ARBA00009085"/>
    </source>
</evidence>
<feature type="compositionally biased region" description="Basic residues" evidence="8">
    <location>
        <begin position="1101"/>
        <end position="1111"/>
    </location>
</feature>
<dbReference type="GO" id="GO:0004843">
    <property type="term" value="F:cysteine-type deubiquitinase activity"/>
    <property type="evidence" value="ECO:0007669"/>
    <property type="project" value="UniProtKB-EC"/>
</dbReference>
<dbReference type="Proteomes" id="UP000664169">
    <property type="component" value="Unassembled WGS sequence"/>
</dbReference>
<accession>A0A8H3ESI7</accession>
<evidence type="ECO:0000256" key="1">
    <source>
        <dbReference type="ARBA" id="ARBA00000707"/>
    </source>
</evidence>
<gene>
    <name evidence="11" type="ORF">GOMPHAMPRED_007205</name>
</gene>
<evidence type="ECO:0000259" key="9">
    <source>
        <dbReference type="PROSITE" id="PS50235"/>
    </source>
</evidence>
<dbReference type="EC" id="3.4.19.12" evidence="3"/>
<dbReference type="InterPro" id="IPR006615">
    <property type="entry name" value="Pept_C19_DUSP"/>
</dbReference>
<keyword evidence="5" id="KW-0833">Ubl conjugation pathway</keyword>
<feature type="domain" description="USP" evidence="9">
    <location>
        <begin position="534"/>
        <end position="1338"/>
    </location>
</feature>
<evidence type="ECO:0000259" key="10">
    <source>
        <dbReference type="PROSITE" id="PS51283"/>
    </source>
</evidence>
<protein>
    <recommendedName>
        <fullName evidence="3">ubiquitinyl hydrolase 1</fullName>
        <ecNumber evidence="3">3.4.19.12</ecNumber>
    </recommendedName>
</protein>
<feature type="region of interest" description="Disordered" evidence="8">
    <location>
        <begin position="1429"/>
        <end position="1539"/>
    </location>
</feature>
<feature type="compositionally biased region" description="Low complexity" evidence="8">
    <location>
        <begin position="76"/>
        <end position="85"/>
    </location>
</feature>
<feature type="region of interest" description="Disordered" evidence="8">
    <location>
        <begin position="47"/>
        <end position="186"/>
    </location>
</feature>
<feature type="region of interest" description="Disordered" evidence="8">
    <location>
        <begin position="1353"/>
        <end position="1386"/>
    </location>
</feature>
<feature type="compositionally biased region" description="Basic and acidic residues" evidence="8">
    <location>
        <begin position="135"/>
        <end position="150"/>
    </location>
</feature>
<comment type="caution">
    <text evidence="11">The sequence shown here is derived from an EMBL/GenBank/DDBJ whole genome shotgun (WGS) entry which is preliminary data.</text>
</comment>
<dbReference type="InterPro" id="IPR001394">
    <property type="entry name" value="Peptidase_C19_UCH"/>
</dbReference>
<dbReference type="OrthoDB" id="952271at2759"/>
<evidence type="ECO:0000313" key="12">
    <source>
        <dbReference type="Proteomes" id="UP000664169"/>
    </source>
</evidence>
<dbReference type="PANTHER" id="PTHR21646:SF24">
    <property type="entry name" value="UBIQUITIN CARBOXYL-TERMINAL HYDROLASE"/>
    <property type="match status" value="1"/>
</dbReference>
<feature type="compositionally biased region" description="Low complexity" evidence="8">
    <location>
        <begin position="160"/>
        <end position="170"/>
    </location>
</feature>
<keyword evidence="4" id="KW-0645">Protease</keyword>
<feature type="compositionally biased region" description="Polar residues" evidence="8">
    <location>
        <begin position="171"/>
        <end position="180"/>
    </location>
</feature>
<feature type="compositionally biased region" description="Acidic residues" evidence="8">
    <location>
        <begin position="1480"/>
        <end position="1490"/>
    </location>
</feature>
<feature type="compositionally biased region" description="Polar residues" evidence="8">
    <location>
        <begin position="1056"/>
        <end position="1066"/>
    </location>
</feature>
<dbReference type="PANTHER" id="PTHR21646">
    <property type="entry name" value="UBIQUITIN CARBOXYL-TERMINAL HYDROLASE"/>
    <property type="match status" value="1"/>
</dbReference>
<name>A0A8H3ESI7_9LECA</name>
<organism evidence="11 12">
    <name type="scientific">Gomphillus americanus</name>
    <dbReference type="NCBI Taxonomy" id="1940652"/>
    <lineage>
        <taxon>Eukaryota</taxon>
        <taxon>Fungi</taxon>
        <taxon>Dikarya</taxon>
        <taxon>Ascomycota</taxon>
        <taxon>Pezizomycotina</taxon>
        <taxon>Lecanoromycetes</taxon>
        <taxon>OSLEUM clade</taxon>
        <taxon>Ostropomycetidae</taxon>
        <taxon>Ostropales</taxon>
        <taxon>Graphidaceae</taxon>
        <taxon>Gomphilloideae</taxon>
        <taxon>Gomphillus</taxon>
    </lineage>
</organism>
<evidence type="ECO:0000256" key="3">
    <source>
        <dbReference type="ARBA" id="ARBA00012759"/>
    </source>
</evidence>
<feature type="region of interest" description="Disordered" evidence="8">
    <location>
        <begin position="1041"/>
        <end position="1132"/>
    </location>
</feature>
<feature type="compositionally biased region" description="Polar residues" evidence="8">
    <location>
        <begin position="1080"/>
        <end position="1100"/>
    </location>
</feature>
<dbReference type="EMBL" id="CAJPDQ010000006">
    <property type="protein sequence ID" value="CAF9910848.1"/>
    <property type="molecule type" value="Genomic_DNA"/>
</dbReference>
<evidence type="ECO:0000256" key="6">
    <source>
        <dbReference type="ARBA" id="ARBA00022801"/>
    </source>
</evidence>
<feature type="compositionally biased region" description="Low complexity" evidence="8">
    <location>
        <begin position="505"/>
        <end position="517"/>
    </location>
</feature>
<dbReference type="Pfam" id="PF06337">
    <property type="entry name" value="DUSP"/>
    <property type="match status" value="1"/>
</dbReference>
<reference evidence="11" key="1">
    <citation type="submission" date="2021-03" db="EMBL/GenBank/DDBJ databases">
        <authorList>
            <person name="Tagirdzhanova G."/>
        </authorList>
    </citation>
    <scope>NUCLEOTIDE SEQUENCE</scope>
</reference>
<dbReference type="InterPro" id="IPR018200">
    <property type="entry name" value="USP_CS"/>
</dbReference>
<feature type="compositionally biased region" description="Polar residues" evidence="8">
    <location>
        <begin position="495"/>
        <end position="504"/>
    </location>
</feature>
<evidence type="ECO:0000256" key="4">
    <source>
        <dbReference type="ARBA" id="ARBA00022670"/>
    </source>
</evidence>
<evidence type="ECO:0000313" key="11">
    <source>
        <dbReference type="EMBL" id="CAF9910848.1"/>
    </source>
</evidence>
<dbReference type="InterPro" id="IPR035927">
    <property type="entry name" value="DUSP-like_sf"/>
</dbReference>
<dbReference type="Pfam" id="PF00443">
    <property type="entry name" value="UCH"/>
    <property type="match status" value="1"/>
</dbReference>
<evidence type="ECO:0000256" key="8">
    <source>
        <dbReference type="SAM" id="MobiDB-lite"/>
    </source>
</evidence>
<dbReference type="Gene3D" id="3.90.70.10">
    <property type="entry name" value="Cysteine proteinases"/>
    <property type="match status" value="2"/>
</dbReference>
<dbReference type="PROSITE" id="PS51283">
    <property type="entry name" value="DUSP"/>
    <property type="match status" value="1"/>
</dbReference>
<feature type="domain" description="DUSP" evidence="10">
    <location>
        <begin position="187"/>
        <end position="306"/>
    </location>
</feature>
<dbReference type="GO" id="GO:0006508">
    <property type="term" value="P:proteolysis"/>
    <property type="evidence" value="ECO:0007669"/>
    <property type="project" value="UniProtKB-KW"/>
</dbReference>
<feature type="compositionally biased region" description="Basic and acidic residues" evidence="8">
    <location>
        <begin position="1521"/>
        <end position="1531"/>
    </location>
</feature>
<feature type="region of interest" description="Disordered" evidence="8">
    <location>
        <begin position="224"/>
        <end position="248"/>
    </location>
</feature>
<keyword evidence="6" id="KW-0378">Hydrolase</keyword>
<keyword evidence="7" id="KW-0788">Thiol protease</keyword>
<proteinExistence type="inferred from homology"/>
<dbReference type="CDD" id="cd02674">
    <property type="entry name" value="Peptidase_C19R"/>
    <property type="match status" value="1"/>
</dbReference>
<dbReference type="InterPro" id="IPR038765">
    <property type="entry name" value="Papain-like_cys_pep_sf"/>
</dbReference>
<dbReference type="PROSITE" id="PS00972">
    <property type="entry name" value="USP_1"/>
    <property type="match status" value="1"/>
</dbReference>
<sequence length="1570" mass="172343">MTRQLSITFIQSHRQGSKFLAPPALPTAFTLKILPHAALSHTSFNLEGGKLPKKAVSGSKNQRGTSKAILKRLNTSSPSRSSSPAKRSHSEMEVSSEGDGGGGIDDVPMESSVTSDSPPHEEQEQEPANKRILRSTRDMSVDMSEGDAHPKLSQQVSITPGSSSSSGPSSAANGQSTTINGGQGPAPSLDEQIAIITKAVQETLSDGMKGYIISNKWLTEAQERGTAVSKSSKQTKDERQSPVDNRPLIDTSLGRLVDAEGNEFVPLKPGLVVDKDIQILPDSAWKQIVQWYGVVADSPDIIRWCHNTSEGSLENLQYELNPPIFTLVKLAWFPDSTSKDAMAQKDLPPIRIVASRHEKFQNFLKRAKTAAHIRNSVVRLWTTAESVVTSLKNAGMPTPAQSRSASPAPGSLQAINIGDKLILDLRTFTELPDGAAQITDTKDETSNANYNGKSTLDTFGLARPGVLILEEQIGGPAGGEWISEASRATLAQHGITKNSTSSLKPSASGRSSPAPSGIMTRGRSKKNGRSRGVVGLSNLGNSCYMNAALQCVRAIKELTYYFLDGKYKDEINASNPLGYGGDIAKVYANLLKEIYTQGTTSVSPRNFKQAVGRNAAIFSGYNQQDSQEFLGWLLDALQEDLNRIQKKPYVEKPDSTDEMVNDPVKLRAFADQCWSIYKARNDSVITDLFAGMYKSTLHCPVCDKVSIIFDPWSNLTLQLPVETAYHHNVHFYPLKGRPVVMEIDVSQNTTFLGFKQYIAKIFGTDAKRLVIGEVYSSKFWKLFDEKSAIADDKPQNADYVSFYELEGVPVNYPSKAHKIRSMLDIGPQPEDEEEITTLPDDYVAIPVFHRKPKGTRSTREAAGYPFVISLKRRDLGNEDEIWRAILAKLNDLTTKDFLSDGDESPEDEDTIVVNASDADSIADAKMSSAPAQSEDEFVDIESIADKTVQASPRISYPARNPESTTKRHPKCLEKGAFIDNGLRNLFSITMFKEANESFPRGWQNLQDDGTKRVKLDDRIFSRDQDSTKTSTMTAREQLKRALANNGSPDGSEDEYTTNGITPPTSDSFDEDEDSRVKSVYSFSSRASNSTGRNKPVTYSSKGRRRSQRKALHAGSLDGANSDSEHDAPAPPKLALIHTGEGVVLEWKLEAWNHVFGDSDEFATTGNSELVHPNPEAAAKKAARDRKSKDGVTLEECLDELEKEEVLSEADAWYCPRCKEHRRATKKFELWAVPDILVIHLKRFTTNGRSKLSIQVDFPLEGLDMTKRVSVRSDDRELIYDLVGVDNHFGGLGGGHYTALAENFEDGRWYDFNDSMASPKSDPASQFSSAAYILFYRRRSSKPLGGPRFEEMFTAEDPLDQGETGSSPSSRTGSPSGEGQRLEDSSRGFSSAYLGQEATHQAGNGGRLTTQTATTMSTMGTFLDQVEDDSVLPSYDDSNNAYPTMEVDDSPGHRNPLIFERGPTWSFGNIRASGQTPSNGGDDEEEDEDDRNDLSSIHGGGRLLSEMISYRGQPGTPDDDNDSMRVDVDARSDFGPSDDEASSIVIAAEEPGWVQDHESAAMIEDVHEIRP</sequence>
<comment type="similarity">
    <text evidence="2">Belongs to the peptidase C19 family.</text>
</comment>
<feature type="region of interest" description="Disordered" evidence="8">
    <location>
        <begin position="494"/>
        <end position="531"/>
    </location>
</feature>
<dbReference type="GO" id="GO:0016579">
    <property type="term" value="P:protein deubiquitination"/>
    <property type="evidence" value="ECO:0007669"/>
    <property type="project" value="InterPro"/>
</dbReference>
<dbReference type="InterPro" id="IPR050185">
    <property type="entry name" value="Ub_carboxyl-term_hydrolase"/>
</dbReference>
<dbReference type="PROSITE" id="PS50235">
    <property type="entry name" value="USP_3"/>
    <property type="match status" value="1"/>
</dbReference>
<comment type="catalytic activity">
    <reaction evidence="1">
        <text>Thiol-dependent hydrolysis of ester, thioester, amide, peptide and isopeptide bonds formed by the C-terminal Gly of ubiquitin (a 76-residue protein attached to proteins as an intracellular targeting signal).</text>
        <dbReference type="EC" id="3.4.19.12"/>
    </reaction>
</comment>
<evidence type="ECO:0000256" key="5">
    <source>
        <dbReference type="ARBA" id="ARBA00022786"/>
    </source>
</evidence>
<evidence type="ECO:0000256" key="7">
    <source>
        <dbReference type="ARBA" id="ARBA00022807"/>
    </source>
</evidence>
<dbReference type="Gene3D" id="3.30.2230.10">
    <property type="entry name" value="DUSP-like"/>
    <property type="match status" value="1"/>
</dbReference>